<comment type="caution">
    <text evidence="2">The sequence shown here is derived from an EMBL/GenBank/DDBJ whole genome shotgun (WGS) entry which is preliminary data.</text>
</comment>
<keyword evidence="1" id="KW-0472">Membrane</keyword>
<proteinExistence type="predicted"/>
<keyword evidence="3" id="KW-1185">Reference proteome</keyword>
<keyword evidence="1" id="KW-0812">Transmembrane</keyword>
<gene>
    <name evidence="2" type="ORF">I5907_02160</name>
</gene>
<accession>A0A931E055</accession>
<evidence type="ECO:0000256" key="1">
    <source>
        <dbReference type="SAM" id="Phobius"/>
    </source>
</evidence>
<keyword evidence="1" id="KW-1133">Transmembrane helix</keyword>
<dbReference type="Proteomes" id="UP000628448">
    <property type="component" value="Unassembled WGS sequence"/>
</dbReference>
<dbReference type="RefSeq" id="WP_196989095.1">
    <property type="nucleotide sequence ID" value="NZ_JADWYR010000001.1"/>
</dbReference>
<dbReference type="AlphaFoldDB" id="A0A931E055"/>
<dbReference type="EMBL" id="JADWYR010000001">
    <property type="protein sequence ID" value="MBG9375015.1"/>
    <property type="molecule type" value="Genomic_DNA"/>
</dbReference>
<name>A0A931E055_9BACT</name>
<sequence>MKAPKSNKALLLSYLGFAFQLMASLGLATYIGWWLDKWIKSGMYLFIWLLPLVVVVGLIVKAVKDTSKK</sequence>
<reference evidence="2" key="1">
    <citation type="submission" date="2020-11" db="EMBL/GenBank/DDBJ databases">
        <title>Bacterial whole genome sequence for Panacibacter sp. DH6.</title>
        <authorList>
            <person name="Le V."/>
            <person name="Ko S."/>
            <person name="Ahn C.-Y."/>
            <person name="Oh H.-M."/>
        </authorList>
    </citation>
    <scope>NUCLEOTIDE SEQUENCE</scope>
    <source>
        <strain evidence="2">DH6</strain>
    </source>
</reference>
<protein>
    <submittedName>
        <fullName evidence="2">AtpZ/AtpI family protein</fullName>
    </submittedName>
</protein>
<feature type="transmembrane region" description="Helical" evidence="1">
    <location>
        <begin position="44"/>
        <end position="63"/>
    </location>
</feature>
<evidence type="ECO:0000313" key="2">
    <source>
        <dbReference type="EMBL" id="MBG9375015.1"/>
    </source>
</evidence>
<organism evidence="2 3">
    <name type="scientific">Panacibacter microcysteis</name>
    <dbReference type="NCBI Taxonomy" id="2793269"/>
    <lineage>
        <taxon>Bacteria</taxon>
        <taxon>Pseudomonadati</taxon>
        <taxon>Bacteroidota</taxon>
        <taxon>Chitinophagia</taxon>
        <taxon>Chitinophagales</taxon>
        <taxon>Chitinophagaceae</taxon>
        <taxon>Panacibacter</taxon>
    </lineage>
</organism>
<evidence type="ECO:0000313" key="3">
    <source>
        <dbReference type="Proteomes" id="UP000628448"/>
    </source>
</evidence>